<feature type="binding site" evidence="19">
    <location>
        <position position="1233"/>
    </location>
    <ligand>
        <name>ATP</name>
        <dbReference type="ChEBI" id="CHEBI:30616"/>
    </ligand>
</feature>
<reference evidence="22" key="2">
    <citation type="submission" date="2025-08" db="UniProtKB">
        <authorList>
            <consortium name="Ensembl"/>
        </authorList>
    </citation>
    <scope>IDENTIFICATION</scope>
</reference>
<dbReference type="EC" id="2.7.11.25" evidence="4"/>
<dbReference type="Pfam" id="PF00069">
    <property type="entry name" value="Pkinase"/>
    <property type="match status" value="1"/>
</dbReference>
<evidence type="ECO:0000256" key="16">
    <source>
        <dbReference type="ARBA" id="ARBA00060115"/>
    </source>
</evidence>
<feature type="compositionally biased region" description="Acidic residues" evidence="20">
    <location>
        <begin position="344"/>
        <end position="354"/>
    </location>
</feature>
<dbReference type="GO" id="GO:0005524">
    <property type="term" value="F:ATP binding"/>
    <property type="evidence" value="ECO:0007669"/>
    <property type="project" value="UniProtKB-UniRule"/>
</dbReference>
<dbReference type="InterPro" id="IPR045801">
    <property type="entry name" value="MEKK4_N"/>
</dbReference>
<keyword evidence="6" id="KW-0723">Serine/threonine-protein kinase</keyword>
<dbReference type="PROSITE" id="PS50011">
    <property type="entry name" value="PROTEIN_KINASE_DOM"/>
    <property type="match status" value="1"/>
</dbReference>
<organism evidence="22 23">
    <name type="scientific">Hucho hucho</name>
    <name type="common">huchen</name>
    <dbReference type="NCBI Taxonomy" id="62062"/>
    <lineage>
        <taxon>Eukaryota</taxon>
        <taxon>Metazoa</taxon>
        <taxon>Chordata</taxon>
        <taxon>Craniata</taxon>
        <taxon>Vertebrata</taxon>
        <taxon>Euteleostomi</taxon>
        <taxon>Actinopterygii</taxon>
        <taxon>Neopterygii</taxon>
        <taxon>Teleostei</taxon>
        <taxon>Protacanthopterygii</taxon>
        <taxon>Salmoniformes</taxon>
        <taxon>Salmonidae</taxon>
        <taxon>Salmoninae</taxon>
        <taxon>Hucho</taxon>
    </lineage>
</organism>
<comment type="catalytic activity">
    <reaction evidence="15">
        <text>L-seryl-[protein] + ATP = O-phospho-L-seryl-[protein] + ADP + H(+)</text>
        <dbReference type="Rhea" id="RHEA:17989"/>
        <dbReference type="Rhea" id="RHEA-COMP:9863"/>
        <dbReference type="Rhea" id="RHEA-COMP:11604"/>
        <dbReference type="ChEBI" id="CHEBI:15378"/>
        <dbReference type="ChEBI" id="CHEBI:29999"/>
        <dbReference type="ChEBI" id="CHEBI:30616"/>
        <dbReference type="ChEBI" id="CHEBI:83421"/>
        <dbReference type="ChEBI" id="CHEBI:456216"/>
        <dbReference type="EC" id="2.7.11.25"/>
    </reaction>
</comment>
<comment type="similarity">
    <text evidence="3">Belongs to the protein kinase superfamily. STE Ser/Thr protein kinase family. MAP kinase kinase kinase subfamily.</text>
</comment>
<dbReference type="PANTHER" id="PTHR48016">
    <property type="entry name" value="MAP KINASE KINASE KINASE SSK2-RELATED-RELATED"/>
    <property type="match status" value="1"/>
</dbReference>
<dbReference type="GeneTree" id="ENSGT00940000165701"/>
<evidence type="ECO:0000256" key="17">
    <source>
        <dbReference type="ARBA" id="ARBA00069057"/>
    </source>
</evidence>
<dbReference type="PROSITE" id="PS00108">
    <property type="entry name" value="PROTEIN_KINASE_ST"/>
    <property type="match status" value="1"/>
</dbReference>
<reference evidence="22" key="3">
    <citation type="submission" date="2025-09" db="UniProtKB">
        <authorList>
            <consortium name="Ensembl"/>
        </authorList>
    </citation>
    <scope>IDENTIFICATION</scope>
</reference>
<feature type="region of interest" description="Disordered" evidence="20">
    <location>
        <begin position="338"/>
        <end position="362"/>
    </location>
</feature>
<dbReference type="SUPFAM" id="SSF56112">
    <property type="entry name" value="Protein kinase-like (PK-like)"/>
    <property type="match status" value="1"/>
</dbReference>
<keyword evidence="8" id="KW-0808">Transferase</keyword>
<keyword evidence="12 19" id="KW-0067">ATP-binding</keyword>
<evidence type="ECO:0000256" key="5">
    <source>
        <dbReference type="ARBA" id="ARBA00022490"/>
    </source>
</evidence>
<keyword evidence="10 19" id="KW-0547">Nucleotide-binding</keyword>
<evidence type="ECO:0000256" key="20">
    <source>
        <dbReference type="SAM" id="MobiDB-lite"/>
    </source>
</evidence>
<sequence>HSTSPPCTPRQMKHMSGKHQKNSQGPGRSARRSPNKVNKQTKDQQHSYKQGKKQRATLRSSERDHKKTFDGSFMLDPLSKTSIPFGGGSALNMDPRKPYLSLGCGSGKLLTSRTDCPADRLKFFETLRLLLKLTSMSSKKKEKEQRGLENTAFMAQNNDVVWLELQAWHARRSVNDQDLFLFTARQAIPDIIREVLHFKVNYHSLNPSTVAPETNHAVSVDPWGFSANPSSAVDAAAPLGSGAEYREHLQRQRLAFEQVKRVMELLESVEALYPSLQTLQKDYEKYAARDFQGRVQALCLWLNITQDLNQKLRVMATVLGLRDLSHIGWPVFEIPSPRCSRGNDDEDEDEEDEKDSTATFIAGDSDGEDQDLVISGGTGTGGIYCPTAIYRPFVDKALKQMGLRKLILRLHKLMDPSLQRSRAALLSHMPAQEFTDFPDPMLYSDYLPELSRHLSSCSAPCSPELGADQVSWEELLDMDLPSFRPAFLVLCRVLLNVIHECLKLRLEQRPAGEPSLLSIKQLVRECKEVLKGGLLMKQYYQYMLRRVVTDPQGLQTNANIDEFEEDLHKMLVVYFDYMHSWIQMLQQLPQASHSLKNLLEEEWDFTKVITPYIRGGEAQSGKLFCDIAGMLLKSTGDFLDAGLQRSGDEFWESADDSTVSDEIRRSVIETSRSLKELFHEARERASKALGFAKMLRKDLEIAADFSITSGVPCLLEALMERNYVKVQIPGLEELEVFVPCSLMDQRALILQLLNAAAGKDCSKEPDEMMAEDEAYLLMSKHGAGDSPGEASQAAVQWQWDGELVKLVPQMETVDTLRAMKVENLLLIVMQSAHLVAQRKAFQQSMDDLLTLHREQTSSQPLIARALEQLKNEALQLCIKINTAIDRVEYMFTSEFEMEVEESESATLQQYYREAMIQGYNFAFEYHKEVVRLMSGEFRQRIGERYISFARKWMNYVLTKCESGRGTRPRWATQGFDFLQAIEPAFISALPEDDFLNLQALMNECIGHVIGKPHSPVSGLYIASRNSPRPVKVPRCHSDPPNPQLYIPNAEGFSSRSLPCDLRTQLCLPTGPRTIVVDCTIPVSPCRGSNLQENDRLWSVAAEMPFRSLSRHSSPTENREEPSYPKGEPSSTARRSWELRTFISQSKDTAARQSPMEAVRRSICSFEDKRYAVMKQRNIIGQVCDTPKSYDNVMHVGLRKVTFKWQRGNKIGEGQYGKVYTCINVDTGELLAMKEIRFQPNDHKTIKETADELKIFEGIKHPNLVRYFGVELHREEMYIFMEYCDEGTLEEVSRLGLQEHVIRLYSKQTTTAINVLHEHGIVHRDIKGANIFLTSSGLIKLGDFGCSVKLNNAQTMPGEVNSTMGTAAYMAPEVITRAKGEGHGRAADIWSLGCVLIEMVTGKRPWHEYEHNFQIMYKVGMGHKPPIPEKLSTEGKDFLGHCLESEPKRRWTASTLLDHPFVKVCTDEE</sequence>
<feature type="region of interest" description="Disordered" evidence="20">
    <location>
        <begin position="1108"/>
        <end position="1135"/>
    </location>
</feature>
<accession>A0A4W5M2J6</accession>
<keyword evidence="23" id="KW-1185">Reference proteome</keyword>
<evidence type="ECO:0000256" key="2">
    <source>
        <dbReference type="ARBA" id="ARBA00004556"/>
    </source>
</evidence>
<evidence type="ECO:0000256" key="12">
    <source>
        <dbReference type="ARBA" id="ARBA00022840"/>
    </source>
</evidence>
<dbReference type="PROSITE" id="PS00107">
    <property type="entry name" value="PROTEIN_KINASE_ATP"/>
    <property type="match status" value="1"/>
</dbReference>
<evidence type="ECO:0000313" key="23">
    <source>
        <dbReference type="Proteomes" id="UP000314982"/>
    </source>
</evidence>
<evidence type="ECO:0000259" key="21">
    <source>
        <dbReference type="PROSITE" id="PS50011"/>
    </source>
</evidence>
<dbReference type="GO" id="GO:0046872">
    <property type="term" value="F:metal ion binding"/>
    <property type="evidence" value="ECO:0007669"/>
    <property type="project" value="UniProtKB-KW"/>
</dbReference>
<dbReference type="Ensembl" id="ENSHHUT00000034251.1">
    <property type="protein sequence ID" value="ENSHHUP00000032911.1"/>
    <property type="gene ID" value="ENSHHUG00000020495.1"/>
</dbReference>
<evidence type="ECO:0000256" key="13">
    <source>
        <dbReference type="ARBA" id="ARBA00022842"/>
    </source>
</evidence>
<evidence type="ECO:0000256" key="10">
    <source>
        <dbReference type="ARBA" id="ARBA00022741"/>
    </source>
</evidence>
<dbReference type="FunFam" id="1.10.510.10:FF:000122">
    <property type="entry name" value="Mitogen-activated protein kinase kinase kinase 4"/>
    <property type="match status" value="1"/>
</dbReference>
<evidence type="ECO:0000313" key="22">
    <source>
        <dbReference type="Ensembl" id="ENSHHUP00000032911.1"/>
    </source>
</evidence>
<dbReference type="GO" id="GO:0004709">
    <property type="term" value="F:MAP kinase kinase kinase activity"/>
    <property type="evidence" value="ECO:0007669"/>
    <property type="project" value="UniProtKB-EC"/>
</dbReference>
<evidence type="ECO:0000256" key="19">
    <source>
        <dbReference type="PROSITE-ProRule" id="PRU10141"/>
    </source>
</evidence>
<feature type="region of interest" description="Disordered" evidence="20">
    <location>
        <begin position="1"/>
        <end position="73"/>
    </location>
</feature>
<dbReference type="PANTHER" id="PTHR48016:SF32">
    <property type="entry name" value="MITOGEN-ACTIVATED PROTEIN KINASE KINASE KINASE 4"/>
    <property type="match status" value="1"/>
</dbReference>
<evidence type="ECO:0000256" key="15">
    <source>
        <dbReference type="ARBA" id="ARBA00048329"/>
    </source>
</evidence>
<keyword evidence="11" id="KW-0418">Kinase</keyword>
<evidence type="ECO:0000256" key="3">
    <source>
        <dbReference type="ARBA" id="ARBA00006529"/>
    </source>
</evidence>
<feature type="domain" description="Protein kinase" evidence="21">
    <location>
        <begin position="1204"/>
        <end position="1461"/>
    </location>
</feature>
<evidence type="ECO:0000256" key="8">
    <source>
        <dbReference type="ARBA" id="ARBA00022679"/>
    </source>
</evidence>
<comment type="subcellular location">
    <subcellularLocation>
        <location evidence="2">Cytoplasm</location>
        <location evidence="2">Perinuclear region</location>
    </subcellularLocation>
</comment>
<evidence type="ECO:0000256" key="18">
    <source>
        <dbReference type="ARBA" id="ARBA00083883"/>
    </source>
</evidence>
<reference evidence="23" key="1">
    <citation type="submission" date="2018-06" db="EMBL/GenBank/DDBJ databases">
        <title>Genome assembly of Danube salmon.</title>
        <authorList>
            <person name="Macqueen D.J."/>
            <person name="Gundappa M.K."/>
        </authorList>
    </citation>
    <scope>NUCLEOTIDE SEQUENCE [LARGE SCALE GENOMIC DNA]</scope>
</reference>
<evidence type="ECO:0000256" key="14">
    <source>
        <dbReference type="ARBA" id="ARBA00047559"/>
    </source>
</evidence>
<dbReference type="InterPro" id="IPR050538">
    <property type="entry name" value="MAP_kinase_kinase_kinase"/>
</dbReference>
<evidence type="ECO:0000256" key="7">
    <source>
        <dbReference type="ARBA" id="ARBA00022553"/>
    </source>
</evidence>
<dbReference type="GO" id="GO:0048471">
    <property type="term" value="C:perinuclear region of cytoplasm"/>
    <property type="evidence" value="ECO:0007669"/>
    <property type="project" value="UniProtKB-SubCell"/>
</dbReference>
<dbReference type="Gene3D" id="1.10.510.10">
    <property type="entry name" value="Transferase(Phosphotransferase) domain 1"/>
    <property type="match status" value="1"/>
</dbReference>
<evidence type="ECO:0000256" key="4">
    <source>
        <dbReference type="ARBA" id="ARBA00012406"/>
    </source>
</evidence>
<keyword evidence="9" id="KW-0479">Metal-binding</keyword>
<evidence type="ECO:0000256" key="6">
    <source>
        <dbReference type="ARBA" id="ARBA00022527"/>
    </source>
</evidence>
<keyword evidence="7" id="KW-0597">Phosphoprotein</keyword>
<comment type="function">
    <text evidence="16">Component of a protein kinase signal transduction cascade. Activates the CSBP2, P38 and JNK MAPK pathways, but not the ERK pathway. Specifically phosphorylates and activates MAP2K4 and MAP2K6.</text>
</comment>
<dbReference type="InterPro" id="IPR000719">
    <property type="entry name" value="Prot_kinase_dom"/>
</dbReference>
<dbReference type="Proteomes" id="UP000314982">
    <property type="component" value="Unassembled WGS sequence"/>
</dbReference>
<evidence type="ECO:0000256" key="11">
    <source>
        <dbReference type="ARBA" id="ARBA00022777"/>
    </source>
</evidence>
<dbReference type="SMART" id="SM00220">
    <property type="entry name" value="S_TKc"/>
    <property type="match status" value="1"/>
</dbReference>
<feature type="compositionally biased region" description="Basic residues" evidence="20">
    <location>
        <begin position="11"/>
        <end position="21"/>
    </location>
</feature>
<evidence type="ECO:0000256" key="9">
    <source>
        <dbReference type="ARBA" id="ARBA00022723"/>
    </source>
</evidence>
<protein>
    <recommendedName>
        <fullName evidence="17">Mitogen-activated protein kinase kinase kinase 4</fullName>
        <ecNumber evidence="4">2.7.11.25</ecNumber>
    </recommendedName>
    <alternativeName>
        <fullName evidence="18">MAPK/ERK kinase kinase 4</fullName>
    </alternativeName>
</protein>
<name>A0A4W5M2J6_9TELE</name>
<dbReference type="InterPro" id="IPR008271">
    <property type="entry name" value="Ser/Thr_kinase_AS"/>
</dbReference>
<dbReference type="Pfam" id="PF19431">
    <property type="entry name" value="MEKK4_N"/>
    <property type="match status" value="2"/>
</dbReference>
<keyword evidence="13" id="KW-0460">Magnesium</keyword>
<dbReference type="CDD" id="cd06626">
    <property type="entry name" value="STKc_MEKK4"/>
    <property type="match status" value="1"/>
</dbReference>
<evidence type="ECO:0000256" key="1">
    <source>
        <dbReference type="ARBA" id="ARBA00001946"/>
    </source>
</evidence>
<proteinExistence type="inferred from homology"/>
<dbReference type="InterPro" id="IPR017441">
    <property type="entry name" value="Protein_kinase_ATP_BS"/>
</dbReference>
<feature type="compositionally biased region" description="Basic and acidic residues" evidence="20">
    <location>
        <begin position="60"/>
        <end position="69"/>
    </location>
</feature>
<comment type="catalytic activity">
    <reaction evidence="14">
        <text>L-threonyl-[protein] + ATP = O-phospho-L-threonyl-[protein] + ADP + H(+)</text>
        <dbReference type="Rhea" id="RHEA:46608"/>
        <dbReference type="Rhea" id="RHEA-COMP:11060"/>
        <dbReference type="Rhea" id="RHEA-COMP:11605"/>
        <dbReference type="ChEBI" id="CHEBI:15378"/>
        <dbReference type="ChEBI" id="CHEBI:30013"/>
        <dbReference type="ChEBI" id="CHEBI:30616"/>
        <dbReference type="ChEBI" id="CHEBI:61977"/>
        <dbReference type="ChEBI" id="CHEBI:456216"/>
        <dbReference type="EC" id="2.7.11.25"/>
    </reaction>
</comment>
<dbReference type="InterPro" id="IPR011009">
    <property type="entry name" value="Kinase-like_dom_sf"/>
</dbReference>
<comment type="cofactor">
    <cofactor evidence="1">
        <name>Mg(2+)</name>
        <dbReference type="ChEBI" id="CHEBI:18420"/>
    </cofactor>
</comment>
<keyword evidence="5" id="KW-0963">Cytoplasm</keyword>